<dbReference type="GO" id="GO:0000278">
    <property type="term" value="P:mitotic cell cycle"/>
    <property type="evidence" value="ECO:0007669"/>
    <property type="project" value="TreeGrafter"/>
</dbReference>
<reference evidence="5 6" key="1">
    <citation type="journal article" date="2021" name="G3 (Bethesda)">
        <title>Improved contiguity of the threespine stickleback genome using long-read sequencing.</title>
        <authorList>
            <person name="Nath S."/>
            <person name="Shaw D.E."/>
            <person name="White M.A."/>
        </authorList>
    </citation>
    <scope>NUCLEOTIDE SEQUENCE [LARGE SCALE GENOMIC DNA]</scope>
    <source>
        <strain evidence="5 6">Lake Benthic</strain>
    </source>
</reference>
<dbReference type="PANTHER" id="PTHR28573:SF1">
    <property type="entry name" value="SPINDLE AND KINETOCHORE-ASSOCIATED PROTEIN 1"/>
    <property type="match status" value="1"/>
</dbReference>
<evidence type="ECO:0000313" key="5">
    <source>
        <dbReference type="Ensembl" id="ENSGACP00000035555.1"/>
    </source>
</evidence>
<dbReference type="GO" id="GO:0031110">
    <property type="term" value="P:regulation of microtubule polymerization or depolymerization"/>
    <property type="evidence" value="ECO:0007669"/>
    <property type="project" value="TreeGrafter"/>
</dbReference>
<evidence type="ECO:0000256" key="1">
    <source>
        <dbReference type="ARBA" id="ARBA00006836"/>
    </source>
</evidence>
<reference evidence="5" key="3">
    <citation type="submission" date="2025-09" db="UniProtKB">
        <authorList>
            <consortium name="Ensembl"/>
        </authorList>
    </citation>
    <scope>IDENTIFICATION</scope>
</reference>
<sequence length="236" mass="26976">MCWSTERTTEAAEGARGVLPEEFAGCPAHTGERTCTHAQEEMSSKVRTRPLCFLLGSFKSNILHLQWLQCVNLRVTTSVKKHKLHPGGGEPVVTQNNDVQPVLSENAKKTTKSFVREMEVITMQEFESIPQYMKGRVPYDQLNAAVQSLNAAVSAKYKILHQSAKSLNNQTRKQRQRFKDQETKETKGHFFVVEDDIREFTRMKADKRFQGILNMLRHSQRLRELRGGGVVRYVLV</sequence>
<protein>
    <recommendedName>
        <fullName evidence="3">SKA complex subunit 1</fullName>
    </recommendedName>
    <alternativeName>
        <fullName evidence="4">Spindle and kinetochore-associated protein 1</fullName>
    </alternativeName>
</protein>
<keyword evidence="6" id="KW-1185">Reference proteome</keyword>
<accession>A0AAQ4P9L1</accession>
<evidence type="ECO:0000256" key="3">
    <source>
        <dbReference type="ARBA" id="ARBA00047182"/>
    </source>
</evidence>
<organism evidence="5 6">
    <name type="scientific">Gasterosteus aculeatus aculeatus</name>
    <name type="common">three-spined stickleback</name>
    <dbReference type="NCBI Taxonomy" id="481459"/>
    <lineage>
        <taxon>Eukaryota</taxon>
        <taxon>Metazoa</taxon>
        <taxon>Chordata</taxon>
        <taxon>Craniata</taxon>
        <taxon>Vertebrata</taxon>
        <taxon>Euteleostomi</taxon>
        <taxon>Actinopterygii</taxon>
        <taxon>Neopterygii</taxon>
        <taxon>Teleostei</taxon>
        <taxon>Neoteleostei</taxon>
        <taxon>Acanthomorphata</taxon>
        <taxon>Eupercaria</taxon>
        <taxon>Perciformes</taxon>
        <taxon>Cottioidei</taxon>
        <taxon>Gasterosteales</taxon>
        <taxon>Gasterosteidae</taxon>
        <taxon>Gasterosteus</taxon>
    </lineage>
</organism>
<dbReference type="InterPro" id="IPR042031">
    <property type="entry name" value="SKA1_MBD_sf"/>
</dbReference>
<dbReference type="GeneTree" id="ENSGT00940000166216"/>
<dbReference type="Pfam" id="PF07160">
    <property type="entry name" value="SKA1"/>
    <property type="match status" value="1"/>
</dbReference>
<dbReference type="GO" id="GO:0008017">
    <property type="term" value="F:microtubule binding"/>
    <property type="evidence" value="ECO:0007669"/>
    <property type="project" value="InterPro"/>
</dbReference>
<dbReference type="FunFam" id="1.10.10.1890:FF:000002">
    <property type="entry name" value="Spindle and kinetochore-associated protein 1"/>
    <property type="match status" value="1"/>
</dbReference>
<dbReference type="Ensembl" id="ENSGACT00000080901.1">
    <property type="protein sequence ID" value="ENSGACP00000035555.1"/>
    <property type="gene ID" value="ENSGACG00000002020.2"/>
</dbReference>
<dbReference type="GO" id="GO:0007059">
    <property type="term" value="P:chromosome segregation"/>
    <property type="evidence" value="ECO:0007669"/>
    <property type="project" value="InterPro"/>
</dbReference>
<comment type="similarity">
    <text evidence="1">Belongs to the SKA1 family.</text>
</comment>
<dbReference type="PANTHER" id="PTHR28573">
    <property type="entry name" value="SPINDLE AND KINETOCHORE-ASSOCIATED PROTEIN 1"/>
    <property type="match status" value="1"/>
</dbReference>
<dbReference type="GO" id="GO:0072686">
    <property type="term" value="C:mitotic spindle"/>
    <property type="evidence" value="ECO:0007669"/>
    <property type="project" value="TreeGrafter"/>
</dbReference>
<dbReference type="Gene3D" id="1.10.10.1890">
    <property type="entry name" value="Ska1 microtubule binding domain-like"/>
    <property type="match status" value="1"/>
</dbReference>
<evidence type="ECO:0000256" key="4">
    <source>
        <dbReference type="ARBA" id="ARBA00047202"/>
    </source>
</evidence>
<keyword evidence="2" id="KW-0175">Coiled coil</keyword>
<proteinExistence type="inferred from homology"/>
<evidence type="ECO:0000313" key="6">
    <source>
        <dbReference type="Proteomes" id="UP000007635"/>
    </source>
</evidence>
<dbReference type="InterPro" id="IPR009829">
    <property type="entry name" value="SKA1"/>
</dbReference>
<dbReference type="GO" id="GO:0005876">
    <property type="term" value="C:spindle microtubule"/>
    <property type="evidence" value="ECO:0007669"/>
    <property type="project" value="TreeGrafter"/>
</dbReference>
<dbReference type="Proteomes" id="UP000007635">
    <property type="component" value="Chromosome XIX"/>
</dbReference>
<evidence type="ECO:0000256" key="2">
    <source>
        <dbReference type="ARBA" id="ARBA00023054"/>
    </source>
</evidence>
<dbReference type="GO" id="GO:0000940">
    <property type="term" value="C:outer kinetochore"/>
    <property type="evidence" value="ECO:0007669"/>
    <property type="project" value="TreeGrafter"/>
</dbReference>
<reference evidence="5" key="2">
    <citation type="submission" date="2025-08" db="UniProtKB">
        <authorList>
            <consortium name="Ensembl"/>
        </authorList>
    </citation>
    <scope>IDENTIFICATION</scope>
</reference>
<name>A0AAQ4P9L1_GASAC</name>
<dbReference type="AlphaFoldDB" id="A0AAQ4P9L1"/>
<dbReference type="GO" id="GO:0051301">
    <property type="term" value="P:cell division"/>
    <property type="evidence" value="ECO:0007669"/>
    <property type="project" value="InterPro"/>
</dbReference>